<accession>A0A182WNZ3</accession>
<protein>
    <submittedName>
        <fullName evidence="1">Uncharacterized protein</fullName>
    </submittedName>
</protein>
<proteinExistence type="predicted"/>
<keyword evidence="2" id="KW-1185">Reference proteome</keyword>
<organism evidence="1 2">
    <name type="scientific">Anopheles minimus</name>
    <dbReference type="NCBI Taxonomy" id="112268"/>
    <lineage>
        <taxon>Eukaryota</taxon>
        <taxon>Metazoa</taxon>
        <taxon>Ecdysozoa</taxon>
        <taxon>Arthropoda</taxon>
        <taxon>Hexapoda</taxon>
        <taxon>Insecta</taxon>
        <taxon>Pterygota</taxon>
        <taxon>Neoptera</taxon>
        <taxon>Endopterygota</taxon>
        <taxon>Diptera</taxon>
        <taxon>Nematocera</taxon>
        <taxon>Culicoidea</taxon>
        <taxon>Culicidae</taxon>
        <taxon>Anophelinae</taxon>
        <taxon>Anopheles</taxon>
    </lineage>
</organism>
<sequence>MPHCSSRASSSRLRAVGRSWSKFPRKATPIDLSLNPRRCAPVRCQPIPSYMLPVPIRKLE</sequence>
<evidence type="ECO:0000313" key="1">
    <source>
        <dbReference type="EnsemblMetazoa" id="AMIN014412-PA"/>
    </source>
</evidence>
<reference evidence="1" key="2">
    <citation type="submission" date="2020-05" db="UniProtKB">
        <authorList>
            <consortium name="EnsemblMetazoa"/>
        </authorList>
    </citation>
    <scope>IDENTIFICATION</scope>
    <source>
        <strain evidence="1">MINIMUS1</strain>
    </source>
</reference>
<name>A0A182WNZ3_9DIPT</name>
<dbReference type="Proteomes" id="UP000075920">
    <property type="component" value="Unassembled WGS sequence"/>
</dbReference>
<dbReference type="AlphaFoldDB" id="A0A182WNZ3"/>
<dbReference type="EnsemblMetazoa" id="AMIN014412-RA">
    <property type="protein sequence ID" value="AMIN014412-PA"/>
    <property type="gene ID" value="AMIN014412"/>
</dbReference>
<reference evidence="2" key="1">
    <citation type="submission" date="2013-03" db="EMBL/GenBank/DDBJ databases">
        <title>The Genome Sequence of Anopheles minimus MINIMUS1.</title>
        <authorList>
            <consortium name="The Broad Institute Genomics Platform"/>
            <person name="Neafsey D.E."/>
            <person name="Walton C."/>
            <person name="Walker B."/>
            <person name="Young S.K."/>
            <person name="Zeng Q."/>
            <person name="Gargeya S."/>
            <person name="Fitzgerald M."/>
            <person name="Haas B."/>
            <person name="Abouelleil A."/>
            <person name="Allen A.W."/>
            <person name="Alvarado L."/>
            <person name="Arachchi H.M."/>
            <person name="Berlin A.M."/>
            <person name="Chapman S.B."/>
            <person name="Gainer-Dewar J."/>
            <person name="Goldberg J."/>
            <person name="Griggs A."/>
            <person name="Gujja S."/>
            <person name="Hansen M."/>
            <person name="Howarth C."/>
            <person name="Imamovic A."/>
            <person name="Ireland A."/>
            <person name="Larimer J."/>
            <person name="McCowan C."/>
            <person name="Murphy C."/>
            <person name="Pearson M."/>
            <person name="Poon T.W."/>
            <person name="Priest M."/>
            <person name="Roberts A."/>
            <person name="Saif S."/>
            <person name="Shea T."/>
            <person name="Sisk P."/>
            <person name="Sykes S."/>
            <person name="Wortman J."/>
            <person name="Nusbaum C."/>
            <person name="Birren B."/>
        </authorList>
    </citation>
    <scope>NUCLEOTIDE SEQUENCE [LARGE SCALE GENOMIC DNA]</scope>
    <source>
        <strain evidence="2">MINIMUS1</strain>
    </source>
</reference>
<dbReference type="VEuPathDB" id="VectorBase:AMIN014412"/>
<evidence type="ECO:0000313" key="2">
    <source>
        <dbReference type="Proteomes" id="UP000075920"/>
    </source>
</evidence>